<proteinExistence type="predicted"/>
<accession>A0ABM7G7E3</accession>
<name>A0ABM7G7E3_9SPHN</name>
<evidence type="ECO:0000313" key="2">
    <source>
        <dbReference type="Proteomes" id="UP001059971"/>
    </source>
</evidence>
<organism evidence="1 2">
    <name type="scientific">Sphingomonas bisphenolicum</name>
    <dbReference type="NCBI Taxonomy" id="296544"/>
    <lineage>
        <taxon>Bacteria</taxon>
        <taxon>Pseudomonadati</taxon>
        <taxon>Pseudomonadota</taxon>
        <taxon>Alphaproteobacteria</taxon>
        <taxon>Sphingomonadales</taxon>
        <taxon>Sphingomonadaceae</taxon>
        <taxon>Sphingomonas</taxon>
    </lineage>
</organism>
<dbReference type="EMBL" id="AP018817">
    <property type="protein sequence ID" value="BBF70981.1"/>
    <property type="molecule type" value="Genomic_DNA"/>
</dbReference>
<dbReference type="RefSeq" id="WP_261935144.1">
    <property type="nucleotide sequence ID" value="NZ_AP018817.1"/>
</dbReference>
<sequence>MSTYSCDRGQAEAVKGKSVAHPGWTIAATMLASSLAFIDGSVTNVALPAIGKELGGMHPACLGSLTAICCRCPLFCFSVGLPAIISGASAR</sequence>
<dbReference type="Proteomes" id="UP001059971">
    <property type="component" value="Chromosome 1"/>
</dbReference>
<keyword evidence="2" id="KW-1185">Reference proteome</keyword>
<reference evidence="1" key="1">
    <citation type="submission" date="2018-07" db="EMBL/GenBank/DDBJ databases">
        <title>Complete genome sequence of Sphingomonas bisphenolicum strain AO1, a bisphenol A degradative bacterium isolated from Japanese farm field.</title>
        <authorList>
            <person name="Murakami M."/>
            <person name="Koh M."/>
            <person name="Koba S."/>
            <person name="Matsumura Y."/>
        </authorList>
    </citation>
    <scope>NUCLEOTIDE SEQUENCE</scope>
    <source>
        <strain evidence="1">AO1</strain>
    </source>
</reference>
<evidence type="ECO:0000313" key="1">
    <source>
        <dbReference type="EMBL" id="BBF70981.1"/>
    </source>
</evidence>
<protein>
    <submittedName>
        <fullName evidence="1">Uncharacterized protein</fullName>
    </submittedName>
</protein>
<gene>
    <name evidence="1" type="ORF">SBA_ch1_31810</name>
</gene>